<sequence>MAIEINVPDIGADEVEVTEILVSVGDKVEEEQSLITVEGDKASMEVPASQAGIVKEIKVAEGDTVSTGSLIMIFEAEGAADAAPAPAAEAAPAAPAPAAAAELKEVHVPDIGGDEVECTEIMVSVGDTVEEEQSLITVEGDKASMEVPAPFAGTVKEIKIVEGDKVSTGSLIMVFEVAGSAPAAAPVAQAAAPAPAAPAASAAKEVNVPDIGGDEVEVTEIMVSVGDTVEEEQSLITVEGDKASMEVPAPFAGTVKEIKIAEGDKVSTGSLIMVFEVAGAAPVAAPVAQAAAPAPAAAPAAAPAKAEAPAATGDFVENNEYAHASPVVRRLAREFGVNLAKVKGTGRKNRVLKEDVQNFVKDALKRLESGAAASASGKGDGAALGLLPWPKVDFSKFGETEVKPLSRIKKISGANLHRNWVMIPHVTQWDNADITALEAFRKEQNAIEAKKDSGMKITPLVFIMKAAAKALEAFPSFNSSLSDDGESLILKKYVNIGIAVDTPNGLVVPVFKDVNKKGIYELSEELMAISKKARAGKLTASDMQGGCFTISSLGGLGGTAFTPIVNAPEVGILGVSKSEMKPVWNGKEFEPRLQLPLSLSYDHRVIDGAEGARFITYLNGCLSDIRRLVL</sequence>
<dbReference type="FunFam" id="2.40.50.100:FF:000009">
    <property type="entry name" value="Acetyltransferase component of pyruvate dehydrogenase complex"/>
    <property type="match status" value="3"/>
</dbReference>
<dbReference type="PANTHER" id="PTHR43178:SF2">
    <property type="entry name" value="DIHYDROLIPOYLLYSINE-RESIDUE ACETYLTRANSFERASE COMPONENT OF PYRUVATE DEHYDROGENASE COMPLEX"/>
    <property type="match status" value="1"/>
</dbReference>
<dbReference type="GeneID" id="61230760"/>
<gene>
    <name evidence="12" type="primary">aceF</name>
    <name evidence="12" type="ORF">C0W41_13910</name>
</gene>
<dbReference type="Gene3D" id="2.40.50.100">
    <property type="match status" value="3"/>
</dbReference>
<accession>A0A855SA98</accession>
<dbReference type="InterPro" id="IPR011053">
    <property type="entry name" value="Single_hybrid_motif"/>
</dbReference>
<keyword evidence="3 9" id="KW-0808">Transferase</keyword>
<evidence type="ECO:0000256" key="4">
    <source>
        <dbReference type="ARBA" id="ARBA00022737"/>
    </source>
</evidence>
<dbReference type="GO" id="GO:0006086">
    <property type="term" value="P:pyruvate decarboxylation to acetyl-CoA"/>
    <property type="evidence" value="ECO:0007669"/>
    <property type="project" value="UniProtKB-UniRule"/>
</dbReference>
<reference evidence="12 13" key="1">
    <citation type="submission" date="2018-01" db="EMBL/GenBank/DDBJ databases">
        <title>Whole genome sequencing of Histamine producing bacteria.</title>
        <authorList>
            <person name="Butler K."/>
        </authorList>
    </citation>
    <scope>NUCLEOTIDE SEQUENCE [LARGE SCALE GENOMIC DNA]</scope>
    <source>
        <strain evidence="12 13">A2-1</strain>
    </source>
</reference>
<evidence type="ECO:0000256" key="3">
    <source>
        <dbReference type="ARBA" id="ARBA00022679"/>
    </source>
</evidence>
<dbReference type="PANTHER" id="PTHR43178">
    <property type="entry name" value="DIHYDROLIPOAMIDE ACETYLTRANSFERASE COMPONENT OF PYRUVATE DEHYDROGENASE COMPLEX"/>
    <property type="match status" value="1"/>
</dbReference>
<dbReference type="FunFam" id="4.10.320.10:FF:000003">
    <property type="entry name" value="Acetyltransferase component of pyruvate dehydrogenase complex"/>
    <property type="match status" value="1"/>
</dbReference>
<dbReference type="GO" id="GO:0045254">
    <property type="term" value="C:pyruvate dehydrogenase complex"/>
    <property type="evidence" value="ECO:0007669"/>
    <property type="project" value="UniProtKB-UniRule"/>
</dbReference>
<dbReference type="AlphaFoldDB" id="A0A855SA98"/>
<keyword evidence="6 9" id="KW-0012">Acyltransferase</keyword>
<dbReference type="EMBL" id="PYOY01000007">
    <property type="protein sequence ID" value="PSX06545.1"/>
    <property type="molecule type" value="Genomic_DNA"/>
</dbReference>
<keyword evidence="5 9" id="KW-0450">Lipoyl</keyword>
<name>A0A855SA98_PHOAN</name>
<comment type="caution">
    <text evidence="12">The sequence shown here is derived from an EMBL/GenBank/DDBJ whole genome shotgun (WGS) entry which is preliminary data.</text>
</comment>
<evidence type="ECO:0000256" key="5">
    <source>
        <dbReference type="ARBA" id="ARBA00022823"/>
    </source>
</evidence>
<dbReference type="NCBIfam" id="TIGR01348">
    <property type="entry name" value="PDHac_trf_long"/>
    <property type="match status" value="1"/>
</dbReference>
<feature type="domain" description="Lipoyl-binding" evidence="10">
    <location>
        <begin position="203"/>
        <end position="276"/>
    </location>
</feature>
<evidence type="ECO:0000256" key="6">
    <source>
        <dbReference type="ARBA" id="ARBA00023315"/>
    </source>
</evidence>
<dbReference type="SUPFAM" id="SSF47005">
    <property type="entry name" value="Peripheral subunit-binding domain of 2-oxo acid dehydrogenase complex"/>
    <property type="match status" value="1"/>
</dbReference>
<organism evidence="12 13">
    <name type="scientific">Photobacterium angustum</name>
    <dbReference type="NCBI Taxonomy" id="661"/>
    <lineage>
        <taxon>Bacteria</taxon>
        <taxon>Pseudomonadati</taxon>
        <taxon>Pseudomonadota</taxon>
        <taxon>Gammaproteobacteria</taxon>
        <taxon>Vibrionales</taxon>
        <taxon>Vibrionaceae</taxon>
        <taxon>Photobacterium</taxon>
    </lineage>
</organism>
<dbReference type="PROSITE" id="PS51826">
    <property type="entry name" value="PSBD"/>
    <property type="match status" value="1"/>
</dbReference>
<comment type="subunit">
    <text evidence="2 9">Forms a 24-polypeptide structural core with octahedral symmetry.</text>
</comment>
<evidence type="ECO:0000256" key="1">
    <source>
        <dbReference type="ARBA" id="ARBA00007317"/>
    </source>
</evidence>
<dbReference type="InterPro" id="IPR006256">
    <property type="entry name" value="AcTrfase_Pyrv_DH_cplx"/>
</dbReference>
<feature type="domain" description="Lipoyl-binding" evidence="10">
    <location>
        <begin position="2"/>
        <end position="75"/>
    </location>
</feature>
<evidence type="ECO:0000259" key="10">
    <source>
        <dbReference type="PROSITE" id="PS50968"/>
    </source>
</evidence>
<dbReference type="InterPro" id="IPR004167">
    <property type="entry name" value="PSBD"/>
</dbReference>
<dbReference type="InterPro" id="IPR023213">
    <property type="entry name" value="CAT-like_dom_sf"/>
</dbReference>
<proteinExistence type="inferred from homology"/>
<feature type="domain" description="Lipoyl-binding" evidence="10">
    <location>
        <begin position="103"/>
        <end position="176"/>
    </location>
</feature>
<dbReference type="GO" id="GO:0005737">
    <property type="term" value="C:cytoplasm"/>
    <property type="evidence" value="ECO:0007669"/>
    <property type="project" value="TreeGrafter"/>
</dbReference>
<evidence type="ECO:0000256" key="8">
    <source>
        <dbReference type="ARBA" id="ARBA00048370"/>
    </source>
</evidence>
<dbReference type="Gene3D" id="3.30.559.10">
    <property type="entry name" value="Chloramphenicol acetyltransferase-like domain"/>
    <property type="match status" value="1"/>
</dbReference>
<keyword evidence="4" id="KW-0677">Repeat</keyword>
<dbReference type="InterPro" id="IPR003016">
    <property type="entry name" value="2-oxoA_DH_lipoyl-BS"/>
</dbReference>
<dbReference type="Proteomes" id="UP000241440">
    <property type="component" value="Unassembled WGS sequence"/>
</dbReference>
<evidence type="ECO:0000256" key="2">
    <source>
        <dbReference type="ARBA" id="ARBA00011484"/>
    </source>
</evidence>
<dbReference type="FunFam" id="3.30.559.10:FF:000004">
    <property type="entry name" value="Acetyltransferase component of pyruvate dehydrogenase complex"/>
    <property type="match status" value="1"/>
</dbReference>
<dbReference type="PROSITE" id="PS50968">
    <property type="entry name" value="BIOTINYL_LIPOYL"/>
    <property type="match status" value="3"/>
</dbReference>
<dbReference type="SUPFAM" id="SSF51230">
    <property type="entry name" value="Single hybrid motif"/>
    <property type="match status" value="3"/>
</dbReference>
<comment type="catalytic activity">
    <reaction evidence="8 9">
        <text>N(6)-[(R)-dihydrolipoyl]-L-lysyl-[protein] + acetyl-CoA = N(6)-[(R)-S(8)-acetyldihydrolipoyl]-L-lysyl-[protein] + CoA</text>
        <dbReference type="Rhea" id="RHEA:17017"/>
        <dbReference type="Rhea" id="RHEA-COMP:10475"/>
        <dbReference type="Rhea" id="RHEA-COMP:10478"/>
        <dbReference type="ChEBI" id="CHEBI:57287"/>
        <dbReference type="ChEBI" id="CHEBI:57288"/>
        <dbReference type="ChEBI" id="CHEBI:83100"/>
        <dbReference type="ChEBI" id="CHEBI:83111"/>
        <dbReference type="EC" id="2.3.1.12"/>
    </reaction>
</comment>
<evidence type="ECO:0000259" key="11">
    <source>
        <dbReference type="PROSITE" id="PS51826"/>
    </source>
</evidence>
<dbReference type="PROSITE" id="PS00189">
    <property type="entry name" value="LIPOYL"/>
    <property type="match status" value="3"/>
</dbReference>
<evidence type="ECO:0000313" key="12">
    <source>
        <dbReference type="EMBL" id="PSX06545.1"/>
    </source>
</evidence>
<dbReference type="InterPro" id="IPR036625">
    <property type="entry name" value="E3-bd_dom_sf"/>
</dbReference>
<keyword evidence="12" id="KW-0670">Pyruvate</keyword>
<comment type="cofactor">
    <cofactor evidence="9">
        <name>(R)-lipoate</name>
        <dbReference type="ChEBI" id="CHEBI:83088"/>
    </cofactor>
    <text evidence="9">Binds 3 lipoyl cofactors covalently.</text>
</comment>
<dbReference type="NCBIfam" id="NF008814">
    <property type="entry name" value="PRK11854.1"/>
    <property type="match status" value="1"/>
</dbReference>
<dbReference type="Pfam" id="PF02817">
    <property type="entry name" value="E3_binding"/>
    <property type="match status" value="1"/>
</dbReference>
<feature type="domain" description="Peripheral subunit-binding (PSBD)" evidence="11">
    <location>
        <begin position="323"/>
        <end position="360"/>
    </location>
</feature>
<dbReference type="EC" id="2.3.1.12" evidence="9"/>
<dbReference type="SUPFAM" id="SSF52777">
    <property type="entry name" value="CoA-dependent acyltransferases"/>
    <property type="match status" value="1"/>
</dbReference>
<dbReference type="GO" id="GO:0004742">
    <property type="term" value="F:dihydrolipoyllysine-residue acetyltransferase activity"/>
    <property type="evidence" value="ECO:0007669"/>
    <property type="project" value="UniProtKB-UniRule"/>
</dbReference>
<evidence type="ECO:0000256" key="9">
    <source>
        <dbReference type="RuleBase" id="RU361137"/>
    </source>
</evidence>
<comment type="function">
    <text evidence="7">The pyruvate dehydrogenase complex catalyzes the overall conversion of pyruvate to acetyl-CoA and CO(2). It contains multiple copies of three enzymatic components: pyruvate dehydrogenase (E1), dihydrolipoamide acetyltransferase (E2) and lipoamide dehydrogenase (E3).</text>
</comment>
<evidence type="ECO:0000256" key="7">
    <source>
        <dbReference type="ARBA" id="ARBA00025211"/>
    </source>
</evidence>
<evidence type="ECO:0000313" key="13">
    <source>
        <dbReference type="Proteomes" id="UP000241440"/>
    </source>
</evidence>
<dbReference type="Pfam" id="PF00364">
    <property type="entry name" value="Biotin_lipoyl"/>
    <property type="match status" value="3"/>
</dbReference>
<dbReference type="InterPro" id="IPR001078">
    <property type="entry name" value="2-oxoacid_DH_actylTfrase"/>
</dbReference>
<comment type="similarity">
    <text evidence="1 9">Belongs to the 2-oxoacid dehydrogenase family.</text>
</comment>
<dbReference type="Pfam" id="PF00198">
    <property type="entry name" value="2-oxoacid_dh"/>
    <property type="match status" value="1"/>
</dbReference>
<dbReference type="GO" id="GO:0031405">
    <property type="term" value="F:lipoic acid binding"/>
    <property type="evidence" value="ECO:0007669"/>
    <property type="project" value="TreeGrafter"/>
</dbReference>
<dbReference type="RefSeq" id="WP_045083963.1">
    <property type="nucleotide sequence ID" value="NZ_JZSX01000010.1"/>
</dbReference>
<dbReference type="CDD" id="cd06849">
    <property type="entry name" value="lipoyl_domain"/>
    <property type="match status" value="3"/>
</dbReference>
<dbReference type="InterPro" id="IPR050743">
    <property type="entry name" value="2-oxoacid_DH_E2_comp"/>
</dbReference>
<dbReference type="Gene3D" id="4.10.320.10">
    <property type="entry name" value="E3-binding domain"/>
    <property type="match status" value="1"/>
</dbReference>
<protein>
    <recommendedName>
        <fullName evidence="9">Acetyltransferase component of pyruvate dehydrogenase complex</fullName>
        <ecNumber evidence="9">2.3.1.12</ecNumber>
    </recommendedName>
</protein>
<dbReference type="InterPro" id="IPR000089">
    <property type="entry name" value="Biotin_lipoyl"/>
</dbReference>